<dbReference type="PROSITE" id="PS50089">
    <property type="entry name" value="ZF_RING_2"/>
    <property type="match status" value="1"/>
</dbReference>
<feature type="compositionally biased region" description="Basic and acidic residues" evidence="7">
    <location>
        <begin position="171"/>
        <end position="211"/>
    </location>
</feature>
<dbReference type="SUPFAM" id="SSF57850">
    <property type="entry name" value="RING/U-box"/>
    <property type="match status" value="1"/>
</dbReference>
<feature type="compositionally biased region" description="Acidic residues" evidence="7">
    <location>
        <begin position="158"/>
        <end position="170"/>
    </location>
</feature>
<dbReference type="GO" id="GO:0008270">
    <property type="term" value="F:zinc ion binding"/>
    <property type="evidence" value="ECO:0007669"/>
    <property type="project" value="UniProtKB-KW"/>
</dbReference>
<feature type="compositionally biased region" description="Acidic residues" evidence="7">
    <location>
        <begin position="247"/>
        <end position="265"/>
    </location>
</feature>
<feature type="region of interest" description="Disordered" evidence="7">
    <location>
        <begin position="21"/>
        <end position="46"/>
    </location>
</feature>
<dbReference type="RefSeq" id="XP_007512363.1">
    <property type="nucleotide sequence ID" value="XM_007512301.1"/>
</dbReference>
<feature type="compositionally biased region" description="Basic and acidic residues" evidence="7">
    <location>
        <begin position="147"/>
        <end position="157"/>
    </location>
</feature>
<dbReference type="KEGG" id="bpg:Bathy06g01480"/>
<reference evidence="9 10" key="1">
    <citation type="submission" date="2011-10" db="EMBL/GenBank/DDBJ databases">
        <authorList>
            <person name="Genoscope - CEA"/>
        </authorList>
    </citation>
    <scope>NUCLEOTIDE SEQUENCE [LARGE SCALE GENOMIC DNA]</scope>
    <source>
        <strain evidence="9 10">RCC 1105</strain>
    </source>
</reference>
<evidence type="ECO:0000256" key="6">
    <source>
        <dbReference type="PROSITE-ProRule" id="PRU00175"/>
    </source>
</evidence>
<evidence type="ECO:0000259" key="8">
    <source>
        <dbReference type="PROSITE" id="PS50089"/>
    </source>
</evidence>
<evidence type="ECO:0000256" key="3">
    <source>
        <dbReference type="ARBA" id="ARBA00022771"/>
    </source>
</evidence>
<feature type="compositionally biased region" description="Basic and acidic residues" evidence="7">
    <location>
        <begin position="36"/>
        <end position="46"/>
    </location>
</feature>
<dbReference type="PANTHER" id="PTHR15710">
    <property type="entry name" value="E3 UBIQUITIN-PROTEIN LIGASE PRAJA"/>
    <property type="match status" value="1"/>
</dbReference>
<dbReference type="GeneID" id="19015128"/>
<dbReference type="Gene3D" id="3.30.40.10">
    <property type="entry name" value="Zinc/RING finger domain, C3HC4 (zinc finger)"/>
    <property type="match status" value="1"/>
</dbReference>
<evidence type="ECO:0000313" key="9">
    <source>
        <dbReference type="EMBL" id="CCO16963.1"/>
    </source>
</evidence>
<gene>
    <name evidence="9" type="ORF">Bathy06g01480</name>
</gene>
<organism evidence="9 10">
    <name type="scientific">Bathycoccus prasinos</name>
    <dbReference type="NCBI Taxonomy" id="41875"/>
    <lineage>
        <taxon>Eukaryota</taxon>
        <taxon>Viridiplantae</taxon>
        <taxon>Chlorophyta</taxon>
        <taxon>Mamiellophyceae</taxon>
        <taxon>Mamiellales</taxon>
        <taxon>Bathycoccaceae</taxon>
        <taxon>Bathycoccus</taxon>
    </lineage>
</organism>
<keyword evidence="10" id="KW-1185">Reference proteome</keyword>
<evidence type="ECO:0000256" key="1">
    <source>
        <dbReference type="ARBA" id="ARBA00004906"/>
    </source>
</evidence>
<keyword evidence="3 6" id="KW-0863">Zinc-finger</keyword>
<name>K8F5Z8_9CHLO</name>
<evidence type="ECO:0000256" key="5">
    <source>
        <dbReference type="ARBA" id="ARBA00022833"/>
    </source>
</evidence>
<feature type="region of interest" description="Disordered" evidence="7">
    <location>
        <begin position="135"/>
        <end position="211"/>
    </location>
</feature>
<feature type="region of interest" description="Disordered" evidence="7">
    <location>
        <begin position="245"/>
        <end position="299"/>
    </location>
</feature>
<keyword evidence="4" id="KW-0833">Ubl conjugation pathway</keyword>
<dbReference type="InterPro" id="IPR001841">
    <property type="entry name" value="Znf_RING"/>
</dbReference>
<dbReference type="Proteomes" id="UP000198341">
    <property type="component" value="Chromosome 6"/>
</dbReference>
<dbReference type="Pfam" id="PF12678">
    <property type="entry name" value="zf-rbx1"/>
    <property type="match status" value="1"/>
</dbReference>
<evidence type="ECO:0000256" key="7">
    <source>
        <dbReference type="SAM" id="MobiDB-lite"/>
    </source>
</evidence>
<dbReference type="InterPro" id="IPR013083">
    <property type="entry name" value="Znf_RING/FYVE/PHD"/>
</dbReference>
<dbReference type="eggNOG" id="KOG0800">
    <property type="taxonomic scope" value="Eukaryota"/>
</dbReference>
<protein>
    <recommendedName>
        <fullName evidence="8">RING-type domain-containing protein</fullName>
    </recommendedName>
</protein>
<feature type="compositionally biased region" description="Polar residues" evidence="7">
    <location>
        <begin position="287"/>
        <end position="299"/>
    </location>
</feature>
<dbReference type="SMART" id="SM00184">
    <property type="entry name" value="RING"/>
    <property type="match status" value="1"/>
</dbReference>
<feature type="domain" description="RING-type" evidence="8">
    <location>
        <begin position="70"/>
        <end position="130"/>
    </location>
</feature>
<dbReference type="AlphaFoldDB" id="K8F5Z8"/>
<dbReference type="STRING" id="41875.K8F5Z8"/>
<evidence type="ECO:0000256" key="2">
    <source>
        <dbReference type="ARBA" id="ARBA00022723"/>
    </source>
</evidence>
<evidence type="ECO:0000313" key="10">
    <source>
        <dbReference type="Proteomes" id="UP000198341"/>
    </source>
</evidence>
<keyword evidence="2" id="KW-0479">Metal-binding</keyword>
<feature type="compositionally biased region" description="Acidic residues" evidence="7">
    <location>
        <begin position="21"/>
        <end position="35"/>
    </location>
</feature>
<accession>K8F5Z8</accession>
<proteinExistence type="predicted"/>
<keyword evidence="5" id="KW-0862">Zinc</keyword>
<comment type="pathway">
    <text evidence="1">Protein modification; protein ubiquitination.</text>
</comment>
<dbReference type="EMBL" id="FO082273">
    <property type="protein sequence ID" value="CCO16963.1"/>
    <property type="molecule type" value="Genomic_DNA"/>
</dbReference>
<dbReference type="OrthoDB" id="8062037at2759"/>
<evidence type="ECO:0000256" key="4">
    <source>
        <dbReference type="ARBA" id="ARBA00022786"/>
    </source>
</evidence>
<sequence length="299" mass="34906">MELISTQRMSYESWLHTWNLEDDDDFSSGDDDDGESRDTNTKERSATLKDLRTVQRRECSHEEEINGQCCAICLSRFTKKREETEDDDGNKQRAGVQRCFRLAELPCKHVYHEECIESWLARSRRCPTCRKSLREKKKKTGTQAKNGSEERLLSRPNDDEEEEEEEEDDDARAHQSRRELERESVRRLREMETRARERRAREIEEERRARRRNRMETVLEHEGMNEEIFESVMTHAMGLLEAAAVAGEEDEEDEDVEEEEEEEEEQRLPRARVANQTGAGSLLVGTRGNNYGANGSNTS</sequence>
<dbReference type="InterPro" id="IPR024766">
    <property type="entry name" value="Znf_RING_H2"/>
</dbReference>